<evidence type="ECO:0000256" key="1">
    <source>
        <dbReference type="SAM" id="Phobius"/>
    </source>
</evidence>
<name>A0A178LV38_9CHLR</name>
<dbReference type="EMBL" id="LWQS01000114">
    <property type="protein sequence ID" value="OAN37137.1"/>
    <property type="molecule type" value="Genomic_DNA"/>
</dbReference>
<proteinExistence type="predicted"/>
<evidence type="ECO:0000313" key="3">
    <source>
        <dbReference type="Proteomes" id="UP000078287"/>
    </source>
</evidence>
<keyword evidence="1" id="KW-0812">Transmembrane</keyword>
<sequence>MRSSARRLPARRRETSGCAGQLARLGVGLLMIAALYLLLARPQLSTALGRSIADLLAPPVATTNAPLPDLIAALPSGEVTVSEAEINGYLAGIDAVLPVEAASVRLVANRAIVTVRAYGMTSVASTGLTVRDGRVAAVDPQIEGPLAALVSANDLTAALNERLNAELLQQGRQIVAARIDDGMLTIVLR</sequence>
<comment type="caution">
    <text evidence="2">The sequence shown here is derived from an EMBL/GenBank/DDBJ whole genome shotgun (WGS) entry which is preliminary data.</text>
</comment>
<organism evidence="2 3">
    <name type="scientific">Chloroflexus islandicus</name>
    <dbReference type="NCBI Taxonomy" id="1707952"/>
    <lineage>
        <taxon>Bacteria</taxon>
        <taxon>Bacillati</taxon>
        <taxon>Chloroflexota</taxon>
        <taxon>Chloroflexia</taxon>
        <taxon>Chloroflexales</taxon>
        <taxon>Chloroflexineae</taxon>
        <taxon>Chloroflexaceae</taxon>
        <taxon>Chloroflexus</taxon>
    </lineage>
</organism>
<dbReference type="AlphaFoldDB" id="A0A178LV38"/>
<dbReference type="STRING" id="1707952.A6A03_05705"/>
<feature type="transmembrane region" description="Helical" evidence="1">
    <location>
        <begin position="21"/>
        <end position="39"/>
    </location>
</feature>
<gene>
    <name evidence="2" type="ORF">A6A03_05705</name>
</gene>
<keyword evidence="1" id="KW-1133">Transmembrane helix</keyword>
<reference evidence="2 3" key="1">
    <citation type="submission" date="2016-04" db="EMBL/GenBank/DDBJ databases">
        <title>Chloroflexus islandicus sp. nov., a thermophilic filamentous anoxygenic phototrophic bacterium from geyser Strokkur (Iceland).</title>
        <authorList>
            <person name="Gaisin V.A."/>
            <person name="Kalashnikov A.M."/>
            <person name="Sukhacheva M.V."/>
            <person name="Grouzdev D.S."/>
            <person name="Ivanov T.M."/>
            <person name="Kuznetsov B."/>
            <person name="Gorlenko V.M."/>
        </authorList>
    </citation>
    <scope>NUCLEOTIDE SEQUENCE [LARGE SCALE GENOMIC DNA]</scope>
    <source>
        <strain evidence="3">isl-2</strain>
    </source>
</reference>
<evidence type="ECO:0008006" key="4">
    <source>
        <dbReference type="Google" id="ProtNLM"/>
    </source>
</evidence>
<accession>A0A178LV38</accession>
<protein>
    <recommendedName>
        <fullName evidence="4">DUF2993 domain-containing protein</fullName>
    </recommendedName>
</protein>
<keyword evidence="1" id="KW-0472">Membrane</keyword>
<dbReference type="OrthoDB" id="161236at2"/>
<dbReference type="RefSeq" id="WP_066791501.1">
    <property type="nucleotide sequence ID" value="NZ_LWQS01000114.1"/>
</dbReference>
<dbReference type="Proteomes" id="UP000078287">
    <property type="component" value="Unassembled WGS sequence"/>
</dbReference>
<evidence type="ECO:0000313" key="2">
    <source>
        <dbReference type="EMBL" id="OAN37137.1"/>
    </source>
</evidence>
<keyword evidence="3" id="KW-1185">Reference proteome</keyword>